<reference evidence="2 3" key="1">
    <citation type="submission" date="2018-02" db="EMBL/GenBank/DDBJ databases">
        <authorList>
            <person name="Rodrigo-Torres L."/>
            <person name="Arahal R. D."/>
            <person name="Lucena T."/>
        </authorList>
    </citation>
    <scope>NUCLEOTIDE SEQUENCE [LARGE SCALE GENOMIC DNA]</scope>
    <source>
        <strain evidence="2 3">CECT 9267</strain>
    </source>
</reference>
<proteinExistence type="predicted"/>
<name>A0AAE8SB71_LATSK</name>
<dbReference type="AlphaFoldDB" id="A0AAE8SB71"/>
<sequence>MMYLRKAAFSDLPRISAIIDGAKAALKERGVNQWQAGDPSESQFENDIRQEYCYILIKDDTIVGVASIVDTVDDGYSAITNGDWQSVASNHPYYSIHRIALDGSVRGQHLAHQFMTLLITAASIDGAHDVRIDTHPDNLAMQHVIQKASFTYCGDILIADDPSPKRFAYQLVLK</sequence>
<dbReference type="SUPFAM" id="SSF55729">
    <property type="entry name" value="Acyl-CoA N-acyltransferases (Nat)"/>
    <property type="match status" value="1"/>
</dbReference>
<accession>A0AAE8SB71</accession>
<organism evidence="2 3">
    <name type="scientific">Latilactobacillus sakei</name>
    <name type="common">Lactobacillus sakei</name>
    <dbReference type="NCBI Taxonomy" id="1599"/>
    <lineage>
        <taxon>Bacteria</taxon>
        <taxon>Bacillati</taxon>
        <taxon>Bacillota</taxon>
        <taxon>Bacilli</taxon>
        <taxon>Lactobacillales</taxon>
        <taxon>Lactobacillaceae</taxon>
        <taxon>Latilactobacillus</taxon>
    </lineage>
</organism>
<evidence type="ECO:0000313" key="3">
    <source>
        <dbReference type="Proteomes" id="UP000239650"/>
    </source>
</evidence>
<comment type="caution">
    <text evidence="2">The sequence shown here is derived from an EMBL/GenBank/DDBJ whole genome shotgun (WGS) entry which is preliminary data.</text>
</comment>
<protein>
    <submittedName>
        <fullName evidence="2">Acetyltransferase (GNAT) family protein</fullName>
    </submittedName>
</protein>
<evidence type="ECO:0000313" key="2">
    <source>
        <dbReference type="EMBL" id="SPE21826.1"/>
    </source>
</evidence>
<dbReference type="InterPro" id="IPR016181">
    <property type="entry name" value="Acyl_CoA_acyltransferase"/>
</dbReference>
<dbReference type="Gene3D" id="3.40.630.30">
    <property type="match status" value="1"/>
</dbReference>
<dbReference type="EMBL" id="OKRC01000007">
    <property type="protein sequence ID" value="SPE21826.1"/>
    <property type="molecule type" value="Genomic_DNA"/>
</dbReference>
<dbReference type="InterPro" id="IPR000182">
    <property type="entry name" value="GNAT_dom"/>
</dbReference>
<dbReference type="Pfam" id="PF00583">
    <property type="entry name" value="Acetyltransf_1"/>
    <property type="match status" value="1"/>
</dbReference>
<feature type="domain" description="N-acetyltransferase" evidence="1">
    <location>
        <begin position="2"/>
        <end position="174"/>
    </location>
</feature>
<dbReference type="GO" id="GO:0016747">
    <property type="term" value="F:acyltransferase activity, transferring groups other than amino-acyl groups"/>
    <property type="evidence" value="ECO:0007669"/>
    <property type="project" value="InterPro"/>
</dbReference>
<evidence type="ECO:0000259" key="1">
    <source>
        <dbReference type="PROSITE" id="PS51186"/>
    </source>
</evidence>
<gene>
    <name evidence="2" type="ORF">LAS9267_01518</name>
</gene>
<dbReference type="PROSITE" id="PS51186">
    <property type="entry name" value="GNAT"/>
    <property type="match status" value="1"/>
</dbReference>
<dbReference type="Proteomes" id="UP000239650">
    <property type="component" value="Unassembled WGS sequence"/>
</dbReference>